<dbReference type="OrthoDB" id="515692at2759"/>
<evidence type="ECO:0000256" key="1">
    <source>
        <dbReference type="SAM" id="MobiDB-lite"/>
    </source>
</evidence>
<dbReference type="PANTHER" id="PTHR38790:SF4">
    <property type="entry name" value="2EXR DOMAIN-CONTAINING PROTEIN"/>
    <property type="match status" value="1"/>
</dbReference>
<feature type="domain" description="DUF7730" evidence="2">
    <location>
        <begin position="50"/>
        <end position="85"/>
    </location>
</feature>
<feature type="region of interest" description="Disordered" evidence="1">
    <location>
        <begin position="17"/>
        <end position="41"/>
    </location>
</feature>
<protein>
    <recommendedName>
        <fullName evidence="2">DUF7730 domain-containing protein</fullName>
    </recommendedName>
</protein>
<dbReference type="AlphaFoldDB" id="A0A9N9UGH2"/>
<dbReference type="EMBL" id="CABFNO020001436">
    <property type="protein sequence ID" value="CAG9987648.1"/>
    <property type="molecule type" value="Genomic_DNA"/>
</dbReference>
<evidence type="ECO:0000313" key="3">
    <source>
        <dbReference type="EMBL" id="CAG9987648.1"/>
    </source>
</evidence>
<gene>
    <name evidence="3" type="ORF">CBYS24578_00014937</name>
</gene>
<proteinExistence type="predicted"/>
<name>A0A9N9UGH2_9HYPO</name>
<dbReference type="Pfam" id="PF24864">
    <property type="entry name" value="DUF7730"/>
    <property type="match status" value="2"/>
</dbReference>
<keyword evidence="4" id="KW-1185">Reference proteome</keyword>
<comment type="caution">
    <text evidence="3">The sequence shown here is derived from an EMBL/GenBank/DDBJ whole genome shotgun (WGS) entry which is preliminary data.</text>
</comment>
<organism evidence="3 4">
    <name type="scientific">Clonostachys byssicola</name>
    <dbReference type="NCBI Taxonomy" id="160290"/>
    <lineage>
        <taxon>Eukaryota</taxon>
        <taxon>Fungi</taxon>
        <taxon>Dikarya</taxon>
        <taxon>Ascomycota</taxon>
        <taxon>Pezizomycotina</taxon>
        <taxon>Sordariomycetes</taxon>
        <taxon>Hypocreomycetidae</taxon>
        <taxon>Hypocreales</taxon>
        <taxon>Bionectriaceae</taxon>
        <taxon>Clonostachys</taxon>
    </lineage>
</organism>
<dbReference type="PANTHER" id="PTHR38790">
    <property type="entry name" value="2EXR DOMAIN-CONTAINING PROTEIN-RELATED"/>
    <property type="match status" value="1"/>
</dbReference>
<evidence type="ECO:0000313" key="4">
    <source>
        <dbReference type="Proteomes" id="UP000754883"/>
    </source>
</evidence>
<evidence type="ECO:0000259" key="2">
    <source>
        <dbReference type="Pfam" id="PF24864"/>
    </source>
</evidence>
<sequence>MIKSILKLFGKGQAKKRDNDALPVLDPRVRPLTPTPSNKEKFRHSAIQATAQSPFFQKLPPEIRTKILTMAFGGRTVHMDLWQDKPDVEIPKSDNIKVGALVHGRKRVYTTGHPGYKYLMRSLKEPEQWIWQGSVCHRNLPDDEPGKRFWEELEPSEDFCRYGGLGITDVGDICKMWHEKDGEASCNIGAIGWLLSCRQAYKEGIEVLYATNTIHSASKLMLLNLDKLLPPQRLSSIKSLELIWTFDPYLCNSLPIEEPCRDLESFQRFLEALPVFFPRVQRLHVAIQGQVFPVELKSRSWEFMEDTSKVIEIIEKNMLTPFDEMVHRLGPGAREVTLACSSYLYARLRGVALENNAAVVQQVHLGAEKERHWRALPSGKGRNNHLGGYWVQLGQRDLDDVYAHLSSSFDWDNPIFPEEYNVFDIPSSLPFVTLDR</sequence>
<accession>A0A9N9UGH2</accession>
<dbReference type="Proteomes" id="UP000754883">
    <property type="component" value="Unassembled WGS sequence"/>
</dbReference>
<feature type="domain" description="DUF7730" evidence="2">
    <location>
        <begin position="173"/>
        <end position="329"/>
    </location>
</feature>
<reference evidence="3" key="1">
    <citation type="submission" date="2021-10" db="EMBL/GenBank/DDBJ databases">
        <authorList>
            <person name="Piombo E."/>
        </authorList>
    </citation>
    <scope>NUCLEOTIDE SEQUENCE</scope>
</reference>
<dbReference type="InterPro" id="IPR056632">
    <property type="entry name" value="DUF7730"/>
</dbReference>